<dbReference type="eggNOG" id="COG3172">
    <property type="taxonomic scope" value="Bacteria"/>
</dbReference>
<evidence type="ECO:0000313" key="3">
    <source>
        <dbReference type="Proteomes" id="UP000010408"/>
    </source>
</evidence>
<dbReference type="PATRIC" id="fig|1127696.3.peg.1055"/>
<dbReference type="SUPFAM" id="SSF53448">
    <property type="entry name" value="Nucleotide-diphospho-sugar transferases"/>
    <property type="match status" value="1"/>
</dbReference>
<feature type="domain" description="DUF4301" evidence="1">
    <location>
        <begin position="8"/>
        <end position="511"/>
    </location>
</feature>
<organism evidence="2 3">
    <name type="scientific">Porphyromonas catoniae F0037</name>
    <dbReference type="NCBI Taxonomy" id="1127696"/>
    <lineage>
        <taxon>Bacteria</taxon>
        <taxon>Pseudomonadati</taxon>
        <taxon>Bacteroidota</taxon>
        <taxon>Bacteroidia</taxon>
        <taxon>Bacteroidales</taxon>
        <taxon>Porphyromonadaceae</taxon>
        <taxon>Porphyromonas</taxon>
    </lineage>
</organism>
<sequence>MEEELFTAQDLEELQARGITSEEAEEQVRDIRSGFPYLDIMASASLEQGIVRVDHDQEARYMDLWEEYLLSGKASVCKMIPASGAASRMFKMLYSFLDAPYTKPEKPAEQLFFDHISSFAFYDSLNEVCLRNNWKTIPKLLASEEYKAIVENLLLPKGLNYGNKPKGLLLFHKYNSYTRAAAEEHLVEGALYAKDRDGKVQLHFTVSPEHRKDFEALIARIKVSYEEHYGVFYDISFSEQLPSTDTLALTPDGKLFRKEDGTLLFRPGGHGALIRNLNALPADIVFIKNIDNVVLDQYKSATVMYKKFLGGILIGVRQQIFAYLKQLDRGKPSHSLVEEILSFMQSQLCICPPETLEHDDTSLSTWIQAKLNRPIRVCGMVRNEGEPGGGPFIVRDGDGSSSLQILESTQINMEEAEQRAYFEAGEYFNPVDLVCSIRDYKGTPFDLTKYVNPRTAFIANKSVGGRELRALELPGLWNGAMHDWNTIFVEVPLETFNPVKEVNDLLRKEHQTKE</sequence>
<dbReference type="InterPro" id="IPR025393">
    <property type="entry name" value="DUF4301"/>
</dbReference>
<reference evidence="2 3" key="1">
    <citation type="submission" date="2012-05" db="EMBL/GenBank/DDBJ databases">
        <authorList>
            <person name="Weinstock G."/>
            <person name="Sodergren E."/>
            <person name="Lobos E.A."/>
            <person name="Fulton L."/>
            <person name="Fulton R."/>
            <person name="Courtney L."/>
            <person name="Fronick C."/>
            <person name="O'Laughlin M."/>
            <person name="Godfrey J."/>
            <person name="Wilson R.M."/>
            <person name="Miner T."/>
            <person name="Farmer C."/>
            <person name="Delehaunty K."/>
            <person name="Cordes M."/>
            <person name="Minx P."/>
            <person name="Tomlinson C."/>
            <person name="Chen J."/>
            <person name="Wollam A."/>
            <person name="Pepin K.H."/>
            <person name="Bhonagiri V."/>
            <person name="Zhang X."/>
            <person name="Suruliraj S."/>
            <person name="Warren W."/>
            <person name="Mitreva M."/>
            <person name="Mardis E.R."/>
            <person name="Wilson R.K."/>
        </authorList>
    </citation>
    <scope>NUCLEOTIDE SEQUENCE [LARGE SCALE GENOMIC DNA]</scope>
    <source>
        <strain evidence="2 3">F0037</strain>
    </source>
</reference>
<dbReference type="InterPro" id="IPR029044">
    <property type="entry name" value="Nucleotide-diphossugar_trans"/>
</dbReference>
<evidence type="ECO:0000313" key="2">
    <source>
        <dbReference type="EMBL" id="EKY00827.1"/>
    </source>
</evidence>
<dbReference type="HOGENOM" id="CLU_024244_0_0_10"/>
<protein>
    <recommendedName>
        <fullName evidence="1">DUF4301 domain-containing protein</fullName>
    </recommendedName>
</protein>
<accession>L1NCB9</accession>
<dbReference type="AlphaFoldDB" id="L1NCB9"/>
<evidence type="ECO:0000259" key="1">
    <source>
        <dbReference type="Pfam" id="PF14134"/>
    </source>
</evidence>
<comment type="caution">
    <text evidence="2">The sequence shown here is derived from an EMBL/GenBank/DDBJ whole genome shotgun (WGS) entry which is preliminary data.</text>
</comment>
<dbReference type="Proteomes" id="UP000010408">
    <property type="component" value="Unassembled WGS sequence"/>
</dbReference>
<dbReference type="Pfam" id="PF14134">
    <property type="entry name" value="DUF4301"/>
    <property type="match status" value="1"/>
</dbReference>
<proteinExistence type="predicted"/>
<name>L1NCB9_9PORP</name>
<dbReference type="EMBL" id="AMEQ01000035">
    <property type="protein sequence ID" value="EKY00827.1"/>
    <property type="molecule type" value="Genomic_DNA"/>
</dbReference>
<dbReference type="STRING" id="1127696.HMPREF9134_01174"/>
<dbReference type="RefSeq" id="WP_005467224.1">
    <property type="nucleotide sequence ID" value="NZ_KB291031.1"/>
</dbReference>
<gene>
    <name evidence="2" type="ORF">HMPREF9134_01174</name>
</gene>